<gene>
    <name evidence="13 17" type="primary">miaB</name>
    <name evidence="17" type="ORF">GXY80_06000</name>
</gene>
<dbReference type="SFLD" id="SFLDG01061">
    <property type="entry name" value="methylthiotransferase"/>
    <property type="match status" value="1"/>
</dbReference>
<protein>
    <recommendedName>
        <fullName evidence="10 13">tRNA-2-methylthio-N(6)-dimethylallyladenosine synthase</fullName>
        <ecNumber evidence="9 13">2.8.4.3</ecNumber>
    </recommendedName>
    <alternativeName>
        <fullName evidence="12 13">(Dimethylallyl)adenosine tRNA methylthiotransferase MiaB</fullName>
    </alternativeName>
    <alternativeName>
        <fullName evidence="11 13">tRNA-i(6)A37 methylthiotransferase</fullName>
    </alternativeName>
</protein>
<comment type="function">
    <text evidence="1 13">Catalyzes the methylthiolation of N6-(dimethylallyl)adenosine (i(6)A), leading to the formation of 2-methylthio-N6-(dimethylallyl)adenosine (ms(2)i(6)A) at position 37 in tRNAs that read codons beginning with uridine.</text>
</comment>
<evidence type="ECO:0000256" key="4">
    <source>
        <dbReference type="ARBA" id="ARBA00022679"/>
    </source>
</evidence>
<dbReference type="PROSITE" id="PS51449">
    <property type="entry name" value="MTTASE_N"/>
    <property type="match status" value="1"/>
</dbReference>
<evidence type="ECO:0000256" key="13">
    <source>
        <dbReference type="HAMAP-Rule" id="MF_01864"/>
    </source>
</evidence>
<keyword evidence="6 13" id="KW-0479">Metal-binding</keyword>
<comment type="cofactor">
    <cofactor evidence="13">
        <name>[4Fe-4S] cluster</name>
        <dbReference type="ChEBI" id="CHEBI:49883"/>
    </cofactor>
    <text evidence="13">Binds 2 [4Fe-4S] clusters. One cluster is coordinated with 3 cysteines and an exchangeable S-adenosyl-L-methionine.</text>
</comment>
<evidence type="ECO:0000313" key="17">
    <source>
        <dbReference type="EMBL" id="NLW35021.1"/>
    </source>
</evidence>
<dbReference type="SFLD" id="SFLDG01082">
    <property type="entry name" value="B12-binding_domain_containing"/>
    <property type="match status" value="1"/>
</dbReference>
<dbReference type="Proteomes" id="UP000777265">
    <property type="component" value="Unassembled WGS sequence"/>
</dbReference>
<reference evidence="17" key="1">
    <citation type="journal article" date="2020" name="Biotechnol. Biofuels">
        <title>New insights from the biogas microbiome by comprehensive genome-resolved metagenomics of nearly 1600 species originating from multiple anaerobic digesters.</title>
        <authorList>
            <person name="Campanaro S."/>
            <person name="Treu L."/>
            <person name="Rodriguez-R L.M."/>
            <person name="Kovalovszki A."/>
            <person name="Ziels R.M."/>
            <person name="Maus I."/>
            <person name="Zhu X."/>
            <person name="Kougias P.G."/>
            <person name="Basile A."/>
            <person name="Luo G."/>
            <person name="Schluter A."/>
            <person name="Konstantinidis K.T."/>
            <person name="Angelidaki I."/>
        </authorList>
    </citation>
    <scope>NUCLEOTIDE SEQUENCE</scope>
    <source>
        <strain evidence="17">AS06rmzACSIP_7</strain>
    </source>
</reference>
<comment type="caution">
    <text evidence="17">The sequence shown here is derived from an EMBL/GenBank/DDBJ whole genome shotgun (WGS) entry which is preliminary data.</text>
</comment>
<evidence type="ECO:0000256" key="11">
    <source>
        <dbReference type="ARBA" id="ARBA00080698"/>
    </source>
</evidence>
<dbReference type="GO" id="GO:0046872">
    <property type="term" value="F:metal ion binding"/>
    <property type="evidence" value="ECO:0007669"/>
    <property type="project" value="UniProtKB-KW"/>
</dbReference>
<sequence length="430" mass="48227">MKFCIENFGCQMNEHDAEKMSSLLTRSGMERINEAKDADIVIVNTCCVREKAEQKFYSLMGRLRSLKRRKGVILGVTGCIAQSEKEGIGERLPYIDFSLGPSSIHRITEAVEHAVRKTRFFDFSDNGCTASLVVEPGNPCKRIKAFVTIMKGCNNFCSYCIVPYVRGREVSRDSRDVLREIEDVAEKGAKEVTLLGQNVNSYNKGRDDLPFPDLLKAINRIGGIERIRFVTSHPKDLSPGLIDCFGSLDKLCESIHLPFQAGSDKILSLMNRGYSAEEYLRKIRLLRERCPDIAITADCIVGFPGEGEEDFERTMDLVSEVRFDGMFSFVYSPRKNTAASGLPGAVPREVALERLIRLQAAQKSITLEHNRSMEGRVVQVLVEDRSRNSEDEVMGRTRTNKIVNFRGSPDMVGSLVEVRITKGYANSLRG</sequence>
<name>A0A971M4L8_9BACT</name>
<dbReference type="Pfam" id="PF00919">
    <property type="entry name" value="UPF0004"/>
    <property type="match status" value="1"/>
</dbReference>
<dbReference type="PROSITE" id="PS50926">
    <property type="entry name" value="TRAM"/>
    <property type="match status" value="1"/>
</dbReference>
<dbReference type="AlphaFoldDB" id="A0A971M4L8"/>
<dbReference type="Pfam" id="PF04055">
    <property type="entry name" value="Radical_SAM"/>
    <property type="match status" value="1"/>
</dbReference>
<dbReference type="SUPFAM" id="SSF102114">
    <property type="entry name" value="Radical SAM enzymes"/>
    <property type="match status" value="1"/>
</dbReference>
<dbReference type="GO" id="GO:0035597">
    <property type="term" value="F:tRNA-2-methylthio-N(6)-dimethylallyladenosine(37) synthase activity"/>
    <property type="evidence" value="ECO:0007669"/>
    <property type="project" value="UniProtKB-EC"/>
</dbReference>
<feature type="domain" description="MTTase N-terminal" evidence="15">
    <location>
        <begin position="1"/>
        <end position="116"/>
    </location>
</feature>
<dbReference type="InterPro" id="IPR020612">
    <property type="entry name" value="Methylthiotransferase_CS"/>
</dbReference>
<evidence type="ECO:0000256" key="2">
    <source>
        <dbReference type="ARBA" id="ARBA00022485"/>
    </source>
</evidence>
<keyword evidence="7 13" id="KW-0408">Iron</keyword>
<evidence type="ECO:0000256" key="12">
    <source>
        <dbReference type="ARBA" id="ARBA00081141"/>
    </source>
</evidence>
<dbReference type="NCBIfam" id="TIGR01574">
    <property type="entry name" value="miaB-methiolase"/>
    <property type="match status" value="1"/>
</dbReference>
<dbReference type="EMBL" id="JAAYEE010000099">
    <property type="protein sequence ID" value="NLW35021.1"/>
    <property type="molecule type" value="Genomic_DNA"/>
</dbReference>
<dbReference type="Pfam" id="PF01938">
    <property type="entry name" value="TRAM"/>
    <property type="match status" value="1"/>
</dbReference>
<evidence type="ECO:0000256" key="8">
    <source>
        <dbReference type="ARBA" id="ARBA00023014"/>
    </source>
</evidence>
<dbReference type="Gene3D" id="3.40.50.12160">
    <property type="entry name" value="Methylthiotransferase, N-terminal domain"/>
    <property type="match status" value="1"/>
</dbReference>
<feature type="binding site" evidence="13">
    <location>
        <position position="153"/>
    </location>
    <ligand>
        <name>[4Fe-4S] cluster</name>
        <dbReference type="ChEBI" id="CHEBI:49883"/>
        <label>2</label>
        <note>4Fe-4S-S-AdoMet</note>
    </ligand>
</feature>
<dbReference type="EC" id="2.8.4.3" evidence="9 13"/>
<dbReference type="InterPro" id="IPR023404">
    <property type="entry name" value="rSAM_horseshoe"/>
</dbReference>
<evidence type="ECO:0000256" key="7">
    <source>
        <dbReference type="ARBA" id="ARBA00023004"/>
    </source>
</evidence>
<dbReference type="InterPro" id="IPR005839">
    <property type="entry name" value="Methylthiotransferase"/>
</dbReference>
<comment type="subcellular location">
    <subcellularLocation>
        <location evidence="13">Cytoplasm</location>
    </subcellularLocation>
</comment>
<dbReference type="InterPro" id="IPR013848">
    <property type="entry name" value="Methylthiotransferase_N"/>
</dbReference>
<evidence type="ECO:0000256" key="3">
    <source>
        <dbReference type="ARBA" id="ARBA00022490"/>
    </source>
</evidence>
<accession>A0A971M4L8</accession>
<dbReference type="Gene3D" id="3.80.30.20">
    <property type="entry name" value="tm_1862 like domain"/>
    <property type="match status" value="1"/>
</dbReference>
<evidence type="ECO:0000259" key="16">
    <source>
        <dbReference type="PROSITE" id="PS51918"/>
    </source>
</evidence>
<evidence type="ECO:0000259" key="14">
    <source>
        <dbReference type="PROSITE" id="PS50926"/>
    </source>
</evidence>
<dbReference type="GO" id="GO:0005829">
    <property type="term" value="C:cytosol"/>
    <property type="evidence" value="ECO:0007669"/>
    <property type="project" value="TreeGrafter"/>
</dbReference>
<feature type="binding site" evidence="13">
    <location>
        <position position="46"/>
    </location>
    <ligand>
        <name>[4Fe-4S] cluster</name>
        <dbReference type="ChEBI" id="CHEBI:49883"/>
        <label>1</label>
    </ligand>
</feature>
<keyword evidence="4 13" id="KW-0808">Transferase</keyword>
<feature type="domain" description="TRAM" evidence="14">
    <location>
        <begin position="371"/>
        <end position="430"/>
    </location>
</feature>
<comment type="subunit">
    <text evidence="13">Monomer.</text>
</comment>
<dbReference type="SFLD" id="SFLDF00273">
    <property type="entry name" value="(dimethylallyl)adenosine_tRNA"/>
    <property type="match status" value="1"/>
</dbReference>
<evidence type="ECO:0000313" key="18">
    <source>
        <dbReference type="Proteomes" id="UP000777265"/>
    </source>
</evidence>
<evidence type="ECO:0000256" key="5">
    <source>
        <dbReference type="ARBA" id="ARBA00022691"/>
    </source>
</evidence>
<dbReference type="GO" id="GO:0051539">
    <property type="term" value="F:4 iron, 4 sulfur cluster binding"/>
    <property type="evidence" value="ECO:0007669"/>
    <property type="project" value="UniProtKB-UniRule"/>
</dbReference>
<comment type="catalytic activity">
    <reaction evidence="13">
        <text>N(6)-dimethylallyladenosine(37) in tRNA + (sulfur carrier)-SH + AH2 + 2 S-adenosyl-L-methionine = 2-methylsulfanyl-N(6)-dimethylallyladenosine(37) in tRNA + (sulfur carrier)-H + 5'-deoxyadenosine + L-methionine + A + S-adenosyl-L-homocysteine + 2 H(+)</text>
        <dbReference type="Rhea" id="RHEA:37067"/>
        <dbReference type="Rhea" id="RHEA-COMP:10375"/>
        <dbReference type="Rhea" id="RHEA-COMP:10376"/>
        <dbReference type="Rhea" id="RHEA-COMP:14737"/>
        <dbReference type="Rhea" id="RHEA-COMP:14739"/>
        <dbReference type="ChEBI" id="CHEBI:13193"/>
        <dbReference type="ChEBI" id="CHEBI:15378"/>
        <dbReference type="ChEBI" id="CHEBI:17319"/>
        <dbReference type="ChEBI" id="CHEBI:17499"/>
        <dbReference type="ChEBI" id="CHEBI:29917"/>
        <dbReference type="ChEBI" id="CHEBI:57844"/>
        <dbReference type="ChEBI" id="CHEBI:57856"/>
        <dbReference type="ChEBI" id="CHEBI:59789"/>
        <dbReference type="ChEBI" id="CHEBI:64428"/>
        <dbReference type="ChEBI" id="CHEBI:74415"/>
        <dbReference type="ChEBI" id="CHEBI:74417"/>
        <dbReference type="EC" id="2.8.4.3"/>
    </reaction>
</comment>
<dbReference type="InterPro" id="IPR002792">
    <property type="entry name" value="TRAM_dom"/>
</dbReference>
<proteinExistence type="inferred from homology"/>
<evidence type="ECO:0000256" key="10">
    <source>
        <dbReference type="ARBA" id="ARBA00068570"/>
    </source>
</evidence>
<evidence type="ECO:0000259" key="15">
    <source>
        <dbReference type="PROSITE" id="PS51449"/>
    </source>
</evidence>
<keyword evidence="3 13" id="KW-0963">Cytoplasm</keyword>
<organism evidence="17 18">
    <name type="scientific">Syntrophorhabdus aromaticivorans</name>
    <dbReference type="NCBI Taxonomy" id="328301"/>
    <lineage>
        <taxon>Bacteria</taxon>
        <taxon>Pseudomonadati</taxon>
        <taxon>Thermodesulfobacteriota</taxon>
        <taxon>Syntrophorhabdia</taxon>
        <taxon>Syntrophorhabdales</taxon>
        <taxon>Syntrophorhabdaceae</taxon>
        <taxon>Syntrophorhabdus</taxon>
    </lineage>
</organism>
<reference evidence="17" key="2">
    <citation type="submission" date="2020-01" db="EMBL/GenBank/DDBJ databases">
        <authorList>
            <person name="Campanaro S."/>
        </authorList>
    </citation>
    <scope>NUCLEOTIDE SEQUENCE</scope>
    <source>
        <strain evidence="17">AS06rmzACSIP_7</strain>
    </source>
</reference>
<dbReference type="SMART" id="SM00729">
    <property type="entry name" value="Elp3"/>
    <property type="match status" value="1"/>
</dbReference>
<dbReference type="SFLD" id="SFLDS00029">
    <property type="entry name" value="Radical_SAM"/>
    <property type="match status" value="1"/>
</dbReference>
<keyword evidence="2 13" id="KW-0004">4Fe-4S</keyword>
<dbReference type="CDD" id="cd01335">
    <property type="entry name" value="Radical_SAM"/>
    <property type="match status" value="1"/>
</dbReference>
<dbReference type="NCBIfam" id="TIGR00089">
    <property type="entry name" value="MiaB/RimO family radical SAM methylthiotransferase"/>
    <property type="match status" value="1"/>
</dbReference>
<feature type="binding site" evidence="13">
    <location>
        <position position="157"/>
    </location>
    <ligand>
        <name>[4Fe-4S] cluster</name>
        <dbReference type="ChEBI" id="CHEBI:49883"/>
        <label>2</label>
        <note>4Fe-4S-S-AdoMet</note>
    </ligand>
</feature>
<dbReference type="InterPro" id="IPR007197">
    <property type="entry name" value="rSAM"/>
</dbReference>
<dbReference type="PROSITE" id="PS01278">
    <property type="entry name" value="MTTASE_RADICAL"/>
    <property type="match status" value="1"/>
</dbReference>
<comment type="similarity">
    <text evidence="13">Belongs to the methylthiotransferase family. MiaB subfamily.</text>
</comment>
<feature type="binding site" evidence="13">
    <location>
        <position position="10"/>
    </location>
    <ligand>
        <name>[4Fe-4S] cluster</name>
        <dbReference type="ChEBI" id="CHEBI:49883"/>
        <label>1</label>
    </ligand>
</feature>
<evidence type="ECO:0000256" key="9">
    <source>
        <dbReference type="ARBA" id="ARBA00033765"/>
    </source>
</evidence>
<evidence type="ECO:0000256" key="1">
    <source>
        <dbReference type="ARBA" id="ARBA00003234"/>
    </source>
</evidence>
<dbReference type="FunFam" id="3.80.30.20:FF:000001">
    <property type="entry name" value="tRNA-2-methylthio-N(6)-dimethylallyladenosine synthase 2"/>
    <property type="match status" value="1"/>
</dbReference>
<dbReference type="InterPro" id="IPR006463">
    <property type="entry name" value="MiaB_methiolase"/>
</dbReference>
<keyword evidence="5 13" id="KW-0949">S-adenosyl-L-methionine</keyword>
<feature type="binding site" evidence="13">
    <location>
        <position position="160"/>
    </location>
    <ligand>
        <name>[4Fe-4S] cluster</name>
        <dbReference type="ChEBI" id="CHEBI:49883"/>
        <label>2</label>
        <note>4Fe-4S-S-AdoMet</note>
    </ligand>
</feature>
<dbReference type="InterPro" id="IPR006638">
    <property type="entry name" value="Elp3/MiaA/NifB-like_rSAM"/>
</dbReference>
<keyword evidence="8 13" id="KW-0411">Iron-sulfur</keyword>
<feature type="domain" description="Radical SAM core" evidence="16">
    <location>
        <begin position="139"/>
        <end position="368"/>
    </location>
</feature>
<dbReference type="PANTHER" id="PTHR43020">
    <property type="entry name" value="CDK5 REGULATORY SUBUNIT-ASSOCIATED PROTEIN 1"/>
    <property type="match status" value="1"/>
</dbReference>
<evidence type="ECO:0000256" key="6">
    <source>
        <dbReference type="ARBA" id="ARBA00022723"/>
    </source>
</evidence>
<dbReference type="FunFam" id="3.40.50.12160:FF:000003">
    <property type="entry name" value="CDK5 regulatory subunit-associated protein 1"/>
    <property type="match status" value="1"/>
</dbReference>
<dbReference type="PROSITE" id="PS51918">
    <property type="entry name" value="RADICAL_SAM"/>
    <property type="match status" value="1"/>
</dbReference>
<dbReference type="InterPro" id="IPR058240">
    <property type="entry name" value="rSAM_sf"/>
</dbReference>
<dbReference type="HAMAP" id="MF_01864">
    <property type="entry name" value="tRNA_metthiotr_MiaB"/>
    <property type="match status" value="1"/>
</dbReference>
<keyword evidence="13" id="KW-0819">tRNA processing</keyword>
<dbReference type="PANTHER" id="PTHR43020:SF2">
    <property type="entry name" value="MITOCHONDRIAL TRNA METHYLTHIOTRANSFERASE CDK5RAP1"/>
    <property type="match status" value="1"/>
</dbReference>
<dbReference type="InterPro" id="IPR038135">
    <property type="entry name" value="Methylthiotransferase_N_sf"/>
</dbReference>
<feature type="binding site" evidence="13">
    <location>
        <position position="79"/>
    </location>
    <ligand>
        <name>[4Fe-4S] cluster</name>
        <dbReference type="ChEBI" id="CHEBI:49883"/>
        <label>1</label>
    </ligand>
</feature>